<keyword evidence="3" id="KW-1185">Reference proteome</keyword>
<evidence type="ECO:0000313" key="3">
    <source>
        <dbReference type="Proteomes" id="UP001434883"/>
    </source>
</evidence>
<protein>
    <recommendedName>
        <fullName evidence="1">Fibronectin type-III domain-containing protein</fullName>
    </recommendedName>
</protein>
<feature type="domain" description="Fibronectin type-III" evidence="1">
    <location>
        <begin position="35"/>
        <end position="120"/>
    </location>
</feature>
<dbReference type="Proteomes" id="UP001434883">
    <property type="component" value="Unassembled WGS sequence"/>
</dbReference>
<dbReference type="SUPFAM" id="SSF49265">
    <property type="entry name" value="Fibronectin type III"/>
    <property type="match status" value="1"/>
</dbReference>
<dbReference type="InterPro" id="IPR003961">
    <property type="entry name" value="FN3_dom"/>
</dbReference>
<dbReference type="PROSITE" id="PS50853">
    <property type="entry name" value="FN3"/>
    <property type="match status" value="1"/>
</dbReference>
<gene>
    <name evidence="2" type="ORF">XENOCAPTIV_000730</name>
</gene>
<proteinExistence type="predicted"/>
<comment type="caution">
    <text evidence="2">The sequence shown here is derived from an EMBL/GenBank/DDBJ whole genome shotgun (WGS) entry which is preliminary data.</text>
</comment>
<dbReference type="EMBL" id="JAHRIN010058922">
    <property type="protein sequence ID" value="MEQ2211434.1"/>
    <property type="molecule type" value="Genomic_DNA"/>
</dbReference>
<dbReference type="Gene3D" id="2.60.40.10">
    <property type="entry name" value="Immunoglobulins"/>
    <property type="match status" value="1"/>
</dbReference>
<name>A0ABV0RTB0_9TELE</name>
<dbReference type="InterPro" id="IPR013783">
    <property type="entry name" value="Ig-like_fold"/>
</dbReference>
<dbReference type="Pfam" id="PF00041">
    <property type="entry name" value="fn3"/>
    <property type="match status" value="1"/>
</dbReference>
<reference evidence="2 3" key="1">
    <citation type="submission" date="2021-06" db="EMBL/GenBank/DDBJ databases">
        <authorList>
            <person name="Palmer J.M."/>
        </authorList>
    </citation>
    <scope>NUCLEOTIDE SEQUENCE [LARGE SCALE GENOMIC DNA]</scope>
    <source>
        <strain evidence="2 3">XC_2019</strain>
        <tissue evidence="2">Muscle</tissue>
    </source>
</reference>
<organism evidence="2 3">
    <name type="scientific">Xenoophorus captivus</name>
    <dbReference type="NCBI Taxonomy" id="1517983"/>
    <lineage>
        <taxon>Eukaryota</taxon>
        <taxon>Metazoa</taxon>
        <taxon>Chordata</taxon>
        <taxon>Craniata</taxon>
        <taxon>Vertebrata</taxon>
        <taxon>Euteleostomi</taxon>
        <taxon>Actinopterygii</taxon>
        <taxon>Neopterygii</taxon>
        <taxon>Teleostei</taxon>
        <taxon>Neoteleostei</taxon>
        <taxon>Acanthomorphata</taxon>
        <taxon>Ovalentaria</taxon>
        <taxon>Atherinomorphae</taxon>
        <taxon>Cyprinodontiformes</taxon>
        <taxon>Goodeidae</taxon>
        <taxon>Xenoophorus</taxon>
    </lineage>
</organism>
<sequence>MKNSIDTAPIIVVISGLVTERTVQGLSPGTEYNIALKVIKFLSVDCVTSASVLTVPSAQYYILQVNPQTTGNMLNFTLINTTAVVTNLQPTTNYDCYVYTANQAGLGGRSRVRTITTCEFEVFSNVKYQNLKMNSIFCFSEAVCSSIQIQIYESQC</sequence>
<evidence type="ECO:0000259" key="1">
    <source>
        <dbReference type="PROSITE" id="PS50853"/>
    </source>
</evidence>
<evidence type="ECO:0000313" key="2">
    <source>
        <dbReference type="EMBL" id="MEQ2211434.1"/>
    </source>
</evidence>
<accession>A0ABV0RTB0</accession>
<dbReference type="CDD" id="cd00063">
    <property type="entry name" value="FN3"/>
    <property type="match status" value="1"/>
</dbReference>
<dbReference type="InterPro" id="IPR036116">
    <property type="entry name" value="FN3_sf"/>
</dbReference>